<feature type="transmembrane region" description="Helical" evidence="6">
    <location>
        <begin position="12"/>
        <end position="31"/>
    </location>
</feature>
<evidence type="ECO:0000256" key="3">
    <source>
        <dbReference type="ARBA" id="ARBA00022833"/>
    </source>
</evidence>
<keyword evidence="1" id="KW-0479">Metal-binding</keyword>
<dbReference type="Pfam" id="PF13639">
    <property type="entry name" value="zf-RING_2"/>
    <property type="match status" value="1"/>
</dbReference>
<dbReference type="GO" id="GO:0008270">
    <property type="term" value="F:zinc ion binding"/>
    <property type="evidence" value="ECO:0007669"/>
    <property type="project" value="UniProtKB-KW"/>
</dbReference>
<evidence type="ECO:0000313" key="9">
    <source>
        <dbReference type="Proteomes" id="UP001497457"/>
    </source>
</evidence>
<evidence type="ECO:0000313" key="8">
    <source>
        <dbReference type="EMBL" id="CAL5026735.1"/>
    </source>
</evidence>
<gene>
    <name evidence="8" type="ORF">URODEC1_LOCUS78938</name>
</gene>
<evidence type="ECO:0000256" key="6">
    <source>
        <dbReference type="SAM" id="Phobius"/>
    </source>
</evidence>
<evidence type="ECO:0000256" key="2">
    <source>
        <dbReference type="ARBA" id="ARBA00022771"/>
    </source>
</evidence>
<dbReference type="SMART" id="SM00184">
    <property type="entry name" value="RING"/>
    <property type="match status" value="1"/>
</dbReference>
<dbReference type="AlphaFoldDB" id="A0ABC9CW79"/>
<keyword evidence="6" id="KW-1133">Transmembrane helix</keyword>
<feature type="compositionally biased region" description="Low complexity" evidence="5">
    <location>
        <begin position="141"/>
        <end position="159"/>
    </location>
</feature>
<keyword evidence="6" id="KW-0472">Membrane</keyword>
<reference evidence="8" key="1">
    <citation type="submission" date="2024-10" db="EMBL/GenBank/DDBJ databases">
        <authorList>
            <person name="Ryan C."/>
        </authorList>
    </citation>
    <scope>NUCLEOTIDE SEQUENCE [LARGE SCALE GENOMIC DNA]</scope>
</reference>
<dbReference type="PANTHER" id="PTHR45969:SF80">
    <property type="entry name" value="RING-TYPE DOMAIN-CONTAINING PROTEIN"/>
    <property type="match status" value="1"/>
</dbReference>
<evidence type="ECO:0000259" key="7">
    <source>
        <dbReference type="PROSITE" id="PS50089"/>
    </source>
</evidence>
<dbReference type="PANTHER" id="PTHR45969">
    <property type="entry name" value="RING ZINC FINGER PROTEIN-RELATED"/>
    <property type="match status" value="1"/>
</dbReference>
<dbReference type="PROSITE" id="PS50089">
    <property type="entry name" value="ZF_RING_2"/>
    <property type="match status" value="1"/>
</dbReference>
<evidence type="ECO:0000256" key="1">
    <source>
        <dbReference type="ARBA" id="ARBA00022723"/>
    </source>
</evidence>
<name>A0ABC9CW79_9POAL</name>
<dbReference type="SUPFAM" id="SSF57850">
    <property type="entry name" value="RING/U-box"/>
    <property type="match status" value="1"/>
</dbReference>
<dbReference type="Proteomes" id="UP001497457">
    <property type="component" value="Chromosome 30rd"/>
</dbReference>
<dbReference type="InterPro" id="IPR001841">
    <property type="entry name" value="Znf_RING"/>
</dbReference>
<dbReference type="InterPro" id="IPR013083">
    <property type="entry name" value="Znf_RING/FYVE/PHD"/>
</dbReference>
<keyword evidence="2 4" id="KW-0863">Zinc-finger</keyword>
<feature type="region of interest" description="Disordered" evidence="5">
    <location>
        <begin position="120"/>
        <end position="188"/>
    </location>
</feature>
<keyword evidence="3" id="KW-0862">Zinc</keyword>
<keyword evidence="9" id="KW-1185">Reference proteome</keyword>
<evidence type="ECO:0000256" key="4">
    <source>
        <dbReference type="PROSITE-ProRule" id="PRU00175"/>
    </source>
</evidence>
<organism evidence="8 9">
    <name type="scientific">Urochloa decumbens</name>
    <dbReference type="NCBI Taxonomy" id="240449"/>
    <lineage>
        <taxon>Eukaryota</taxon>
        <taxon>Viridiplantae</taxon>
        <taxon>Streptophyta</taxon>
        <taxon>Embryophyta</taxon>
        <taxon>Tracheophyta</taxon>
        <taxon>Spermatophyta</taxon>
        <taxon>Magnoliopsida</taxon>
        <taxon>Liliopsida</taxon>
        <taxon>Poales</taxon>
        <taxon>Poaceae</taxon>
        <taxon>PACMAD clade</taxon>
        <taxon>Panicoideae</taxon>
        <taxon>Panicodae</taxon>
        <taxon>Paniceae</taxon>
        <taxon>Melinidinae</taxon>
        <taxon>Urochloa</taxon>
    </lineage>
</organism>
<evidence type="ECO:0000256" key="5">
    <source>
        <dbReference type="SAM" id="MobiDB-lite"/>
    </source>
</evidence>
<protein>
    <recommendedName>
        <fullName evidence="7">RING-type domain-containing protein</fullName>
    </recommendedName>
</protein>
<proteinExistence type="predicted"/>
<dbReference type="Gene3D" id="3.30.40.10">
    <property type="entry name" value="Zinc/RING finger domain, C3HC4 (zinc finger)"/>
    <property type="match status" value="1"/>
</dbReference>
<feature type="compositionally biased region" description="Low complexity" evidence="5">
    <location>
        <begin position="178"/>
        <end position="188"/>
    </location>
</feature>
<feature type="domain" description="RING-type" evidence="7">
    <location>
        <begin position="62"/>
        <end position="111"/>
    </location>
</feature>
<keyword evidence="6" id="KW-0812">Transmembrane</keyword>
<accession>A0ABC9CW79</accession>
<sequence>MAAADLSLGKAFAVLLGVSSPVIIVAGYKAYRAGRLARAWRRLRVRVLGGATTLEEALGYTCALCGGSLDAGEEVRTLSCGHVFHRCGSDKCKDAIDGWLRANRVACPVCRRVALPVSPWKAPPASAPPALSDLEDPLVRQAAPSPSASSSSSSSGSQEPPLPLSTMAAGEEPPLLPSPASEESQSSP</sequence>
<dbReference type="EMBL" id="OZ075140">
    <property type="protein sequence ID" value="CAL5026735.1"/>
    <property type="molecule type" value="Genomic_DNA"/>
</dbReference>